<dbReference type="Proteomes" id="UP000324832">
    <property type="component" value="Unassembled WGS sequence"/>
</dbReference>
<dbReference type="EMBL" id="FZQP02000870">
    <property type="protein sequence ID" value="VVC90756.1"/>
    <property type="molecule type" value="Genomic_DNA"/>
</dbReference>
<protein>
    <submittedName>
        <fullName evidence="3">Uncharacterized protein</fullName>
    </submittedName>
</protein>
<dbReference type="AlphaFoldDB" id="A0A5E4PZD9"/>
<evidence type="ECO:0000313" key="3">
    <source>
        <dbReference type="EMBL" id="VVC90756.1"/>
    </source>
</evidence>
<keyword evidence="2" id="KW-0472">Membrane</keyword>
<evidence type="ECO:0000256" key="2">
    <source>
        <dbReference type="SAM" id="Phobius"/>
    </source>
</evidence>
<proteinExistence type="predicted"/>
<feature type="transmembrane region" description="Helical" evidence="2">
    <location>
        <begin position="6"/>
        <end position="27"/>
    </location>
</feature>
<feature type="region of interest" description="Disordered" evidence="1">
    <location>
        <begin position="79"/>
        <end position="103"/>
    </location>
</feature>
<sequence>MALYTILFGISIFMIALVMAIIKKMFFHWKQEHKTEMNIPLNVLRPDTLSKQNYEKDYESYQIKTLCAWHKVNIGTAVGSSGGAPAAPAISRPPTLIRNPAAN</sequence>
<gene>
    <name evidence="3" type="ORF">LSINAPIS_LOCUS3603</name>
</gene>
<feature type="compositionally biased region" description="Low complexity" evidence="1">
    <location>
        <begin position="83"/>
        <end position="94"/>
    </location>
</feature>
<keyword evidence="2" id="KW-1133">Transmembrane helix</keyword>
<evidence type="ECO:0000256" key="1">
    <source>
        <dbReference type="SAM" id="MobiDB-lite"/>
    </source>
</evidence>
<keyword evidence="2" id="KW-0812">Transmembrane</keyword>
<keyword evidence="4" id="KW-1185">Reference proteome</keyword>
<name>A0A5E4PZD9_9NEOP</name>
<organism evidence="3 4">
    <name type="scientific">Leptidea sinapis</name>
    <dbReference type="NCBI Taxonomy" id="189913"/>
    <lineage>
        <taxon>Eukaryota</taxon>
        <taxon>Metazoa</taxon>
        <taxon>Ecdysozoa</taxon>
        <taxon>Arthropoda</taxon>
        <taxon>Hexapoda</taxon>
        <taxon>Insecta</taxon>
        <taxon>Pterygota</taxon>
        <taxon>Neoptera</taxon>
        <taxon>Endopterygota</taxon>
        <taxon>Lepidoptera</taxon>
        <taxon>Glossata</taxon>
        <taxon>Ditrysia</taxon>
        <taxon>Papilionoidea</taxon>
        <taxon>Pieridae</taxon>
        <taxon>Dismorphiinae</taxon>
        <taxon>Leptidea</taxon>
    </lineage>
</organism>
<evidence type="ECO:0000313" key="4">
    <source>
        <dbReference type="Proteomes" id="UP000324832"/>
    </source>
</evidence>
<accession>A0A5E4PZD9</accession>
<reference evidence="3 4" key="1">
    <citation type="submission" date="2017-07" db="EMBL/GenBank/DDBJ databases">
        <authorList>
            <person name="Talla V."/>
            <person name="Backstrom N."/>
        </authorList>
    </citation>
    <scope>NUCLEOTIDE SEQUENCE [LARGE SCALE GENOMIC DNA]</scope>
</reference>